<proteinExistence type="predicted"/>
<dbReference type="Gramene" id="Al_scaffold_0003_3244">
    <property type="protein sequence ID" value="Al_scaffold_0003_3244"/>
    <property type="gene ID" value="Al_scaffold_0003_3244"/>
</dbReference>
<dbReference type="InterPro" id="IPR018290">
    <property type="entry name" value="MULE_transposase_N"/>
</dbReference>
<sequence length="53" mass="6255">MVEKICRKKKVDEATTKLRASYFPFTFKGRKLRPNYIRDDEDVVCEVKKGLFG</sequence>
<protein>
    <submittedName>
        <fullName evidence="2">Predicted protein</fullName>
    </submittedName>
</protein>
<reference evidence="3" key="1">
    <citation type="journal article" date="2011" name="Nat. Genet.">
        <title>The Arabidopsis lyrata genome sequence and the basis of rapid genome size change.</title>
        <authorList>
            <person name="Hu T.T."/>
            <person name="Pattyn P."/>
            <person name="Bakker E.G."/>
            <person name="Cao J."/>
            <person name="Cheng J.-F."/>
            <person name="Clark R.M."/>
            <person name="Fahlgren N."/>
            <person name="Fawcett J.A."/>
            <person name="Grimwood J."/>
            <person name="Gundlach H."/>
            <person name="Haberer G."/>
            <person name="Hollister J.D."/>
            <person name="Ossowski S."/>
            <person name="Ottilar R.P."/>
            <person name="Salamov A.A."/>
            <person name="Schneeberger K."/>
            <person name="Spannagl M."/>
            <person name="Wang X."/>
            <person name="Yang L."/>
            <person name="Nasrallah M.E."/>
            <person name="Bergelson J."/>
            <person name="Carrington J.C."/>
            <person name="Gaut B.S."/>
            <person name="Schmutz J."/>
            <person name="Mayer K.F.X."/>
            <person name="Van de Peer Y."/>
            <person name="Grigoriev I.V."/>
            <person name="Nordborg M."/>
            <person name="Weigel D."/>
            <person name="Guo Y.-L."/>
        </authorList>
    </citation>
    <scope>NUCLEOTIDE SEQUENCE [LARGE SCALE GENOMIC DNA]</scope>
    <source>
        <strain evidence="3">cv. MN47</strain>
    </source>
</reference>
<keyword evidence="3" id="KW-1185">Reference proteome</keyword>
<dbReference type="AlphaFoldDB" id="D7L058"/>
<name>D7L058_ARALL</name>
<dbReference type="EMBL" id="GL348715">
    <property type="protein sequence ID" value="EFH60069.1"/>
    <property type="molecule type" value="Genomic_DNA"/>
</dbReference>
<dbReference type="Pfam" id="PF10532">
    <property type="entry name" value="Plant_all_beta"/>
    <property type="match status" value="1"/>
</dbReference>
<evidence type="ECO:0000259" key="1">
    <source>
        <dbReference type="Pfam" id="PF10532"/>
    </source>
</evidence>
<dbReference type="HOGENOM" id="CLU_3071417_0_0_1"/>
<accession>D7L058</accession>
<organism evidence="3">
    <name type="scientific">Arabidopsis lyrata subsp. lyrata</name>
    <name type="common">Lyre-leaved rock-cress</name>
    <dbReference type="NCBI Taxonomy" id="81972"/>
    <lineage>
        <taxon>Eukaryota</taxon>
        <taxon>Viridiplantae</taxon>
        <taxon>Streptophyta</taxon>
        <taxon>Embryophyta</taxon>
        <taxon>Tracheophyta</taxon>
        <taxon>Spermatophyta</taxon>
        <taxon>Magnoliopsida</taxon>
        <taxon>eudicotyledons</taxon>
        <taxon>Gunneridae</taxon>
        <taxon>Pentapetalae</taxon>
        <taxon>rosids</taxon>
        <taxon>malvids</taxon>
        <taxon>Brassicales</taxon>
        <taxon>Brassicaceae</taxon>
        <taxon>Camelineae</taxon>
        <taxon>Arabidopsis</taxon>
    </lineage>
</organism>
<evidence type="ECO:0000313" key="2">
    <source>
        <dbReference type="EMBL" id="EFH60069.1"/>
    </source>
</evidence>
<feature type="domain" description="MULE transposase N-terminal all-beta" evidence="1">
    <location>
        <begin position="7"/>
        <end position="45"/>
    </location>
</feature>
<gene>
    <name evidence="2" type="ORF">ARALYDRAFT_674047</name>
</gene>
<evidence type="ECO:0000313" key="3">
    <source>
        <dbReference type="Proteomes" id="UP000008694"/>
    </source>
</evidence>
<dbReference type="Proteomes" id="UP000008694">
    <property type="component" value="Unassembled WGS sequence"/>
</dbReference>